<gene>
    <name evidence="1" type="ORF">CS063_00750</name>
</gene>
<dbReference type="Proteomes" id="UP000224460">
    <property type="component" value="Unassembled WGS sequence"/>
</dbReference>
<organism evidence="1 2">
    <name type="scientific">Sporanaerobium hydrogeniformans</name>
    <dbReference type="NCBI Taxonomy" id="3072179"/>
    <lineage>
        <taxon>Bacteria</taxon>
        <taxon>Bacillati</taxon>
        <taxon>Bacillota</taxon>
        <taxon>Clostridia</taxon>
        <taxon>Lachnospirales</taxon>
        <taxon>Lachnospiraceae</taxon>
        <taxon>Sporanaerobium</taxon>
    </lineage>
</organism>
<reference evidence="1" key="1">
    <citation type="submission" date="2017-10" db="EMBL/GenBank/DDBJ databases">
        <title>Genome sequence of cellulolytic Lachnospiraceae bacterium XHS1971 isolated from hotspring sediment.</title>
        <authorList>
            <person name="Vasudevan G."/>
            <person name="Joshi A.J."/>
            <person name="Hivarkar S."/>
            <person name="Lanjekar V.B."/>
            <person name="Dhakephalkar P.K."/>
            <person name="Dagar S."/>
        </authorList>
    </citation>
    <scope>NUCLEOTIDE SEQUENCE</scope>
    <source>
        <strain evidence="1">XHS1971</strain>
    </source>
</reference>
<protein>
    <submittedName>
        <fullName evidence="1">Uncharacterized protein</fullName>
    </submittedName>
</protein>
<keyword evidence="2" id="KW-1185">Reference proteome</keyword>
<sequence length="198" mass="22267">MKLMSVLEKYNLVEKTDNEVLPEDITTAPISVATEEQPAPTMPSPLPEPEEKVVVQAPRYTANLSLEEIYSHYHLSAASSTDTIFMLEGLLAALPESLTEEVLKDTVKNIITVSHLNLEGLLKDGEERLQALHALIKDYTAYTREEIATYREQIAELTASINQLQEKIKGKELLLKGQDTIIQEETARIEKIVSFFKK</sequence>
<evidence type="ECO:0000313" key="2">
    <source>
        <dbReference type="Proteomes" id="UP000224460"/>
    </source>
</evidence>
<accession>A0AC61DFQ1</accession>
<name>A0AC61DFQ1_9FIRM</name>
<proteinExistence type="predicted"/>
<dbReference type="EMBL" id="PEDL01000001">
    <property type="protein sequence ID" value="PHV72039.1"/>
    <property type="molecule type" value="Genomic_DNA"/>
</dbReference>
<comment type="caution">
    <text evidence="1">The sequence shown here is derived from an EMBL/GenBank/DDBJ whole genome shotgun (WGS) entry which is preliminary data.</text>
</comment>
<evidence type="ECO:0000313" key="1">
    <source>
        <dbReference type="EMBL" id="PHV72039.1"/>
    </source>
</evidence>